<dbReference type="EMBL" id="FOFY01000024">
    <property type="protein sequence ID" value="SER65276.1"/>
    <property type="molecule type" value="Genomic_DNA"/>
</dbReference>
<evidence type="ECO:0000313" key="5">
    <source>
        <dbReference type="Proteomes" id="UP000183496"/>
    </source>
</evidence>
<feature type="transmembrane region" description="Helical" evidence="1">
    <location>
        <begin position="35"/>
        <end position="52"/>
    </location>
</feature>
<keyword evidence="4" id="KW-0808">Transferase</keyword>
<feature type="transmembrane region" description="Helical" evidence="1">
    <location>
        <begin position="12"/>
        <end position="29"/>
    </location>
</feature>
<evidence type="ECO:0000256" key="1">
    <source>
        <dbReference type="SAM" id="Phobius"/>
    </source>
</evidence>
<dbReference type="GO" id="GO:0016747">
    <property type="term" value="F:acyltransferase activity, transferring groups other than amino-acyl groups"/>
    <property type="evidence" value="ECO:0007669"/>
    <property type="project" value="InterPro"/>
</dbReference>
<keyword evidence="1" id="KW-0812">Transmembrane</keyword>
<dbReference type="PANTHER" id="PTHR23028:SF53">
    <property type="entry name" value="ACYL_TRANSF_3 DOMAIN-CONTAINING PROTEIN"/>
    <property type="match status" value="1"/>
</dbReference>
<dbReference type="GO" id="GO:0016020">
    <property type="term" value="C:membrane"/>
    <property type="evidence" value="ECO:0007669"/>
    <property type="project" value="TreeGrafter"/>
</dbReference>
<feature type="transmembrane region" description="Helical" evidence="1">
    <location>
        <begin position="340"/>
        <end position="358"/>
    </location>
</feature>
<proteinExistence type="predicted"/>
<evidence type="ECO:0000313" key="4">
    <source>
        <dbReference type="EMBL" id="SER65276.1"/>
    </source>
</evidence>
<dbReference type="Pfam" id="PF19040">
    <property type="entry name" value="SGNH"/>
    <property type="match status" value="1"/>
</dbReference>
<feature type="transmembrane region" description="Helical" evidence="1">
    <location>
        <begin position="158"/>
        <end position="176"/>
    </location>
</feature>
<keyword evidence="1" id="KW-0472">Membrane</keyword>
<feature type="transmembrane region" description="Helical" evidence="1">
    <location>
        <begin position="220"/>
        <end position="238"/>
    </location>
</feature>
<gene>
    <name evidence="4" type="ORF">SAMN04488089_1246</name>
</gene>
<feature type="domain" description="Acyltransferase 3" evidence="2">
    <location>
        <begin position="5"/>
        <end position="325"/>
    </location>
</feature>
<protein>
    <submittedName>
        <fullName evidence="4">Peptidoglycan/LPS O-acetylase OafA/YrhL, contains acyltransferase and SGNH-hydrolase domains</fullName>
    </submittedName>
</protein>
<dbReference type="Pfam" id="PF01757">
    <property type="entry name" value="Acyl_transf_3"/>
    <property type="match status" value="1"/>
</dbReference>
<reference evidence="4 5" key="1">
    <citation type="submission" date="2016-10" db="EMBL/GenBank/DDBJ databases">
        <authorList>
            <person name="Varghese N."/>
            <person name="Submissions S."/>
        </authorList>
    </citation>
    <scope>NUCLEOTIDE SEQUENCE [LARGE SCALE GENOMIC DNA]</scope>
    <source>
        <strain evidence="5">DSM 19823 / KCTC 23066 / CCTCC M 208030 / D25</strain>
    </source>
</reference>
<dbReference type="RefSeq" id="WP_041892391.1">
    <property type="nucleotide sequence ID" value="NZ_CP010817.1"/>
</dbReference>
<dbReference type="InterPro" id="IPR050879">
    <property type="entry name" value="Acyltransferase_3"/>
</dbReference>
<comment type="caution">
    <text evidence="4">The sequence shown here is derived from an EMBL/GenBank/DDBJ whole genome shotgun (WGS) entry which is preliminary data.</text>
</comment>
<feature type="transmembrane region" description="Helical" evidence="1">
    <location>
        <begin position="72"/>
        <end position="92"/>
    </location>
</feature>
<dbReference type="Proteomes" id="UP000183496">
    <property type="component" value="Unassembled WGS sequence"/>
</dbReference>
<dbReference type="GO" id="GO:0009103">
    <property type="term" value="P:lipopolysaccharide biosynthetic process"/>
    <property type="evidence" value="ECO:0007669"/>
    <property type="project" value="TreeGrafter"/>
</dbReference>
<dbReference type="AlphaFoldDB" id="A0AAJ4W714"/>
<dbReference type="KEGG" id="mpw:MPR_2138"/>
<feature type="transmembrane region" description="Helical" evidence="1">
    <location>
        <begin position="274"/>
        <end position="300"/>
    </location>
</feature>
<feature type="domain" description="SGNH" evidence="3">
    <location>
        <begin position="399"/>
        <end position="594"/>
    </location>
</feature>
<keyword evidence="1" id="KW-1133">Transmembrane helix</keyword>
<feature type="transmembrane region" description="Helical" evidence="1">
    <location>
        <begin position="132"/>
        <end position="151"/>
    </location>
</feature>
<organism evidence="4 5">
    <name type="scientific">Myroides profundi</name>
    <dbReference type="NCBI Taxonomy" id="480520"/>
    <lineage>
        <taxon>Bacteria</taxon>
        <taxon>Pseudomonadati</taxon>
        <taxon>Bacteroidota</taxon>
        <taxon>Flavobacteriia</taxon>
        <taxon>Flavobacteriales</taxon>
        <taxon>Flavobacteriaceae</taxon>
        <taxon>Myroides</taxon>
    </lineage>
</organism>
<dbReference type="InterPro" id="IPR043968">
    <property type="entry name" value="SGNH"/>
</dbReference>
<feature type="transmembrane region" description="Helical" evidence="1">
    <location>
        <begin position="188"/>
        <end position="208"/>
    </location>
</feature>
<evidence type="ECO:0000259" key="2">
    <source>
        <dbReference type="Pfam" id="PF01757"/>
    </source>
</evidence>
<keyword evidence="4" id="KW-0012">Acyltransferase</keyword>
<sequence>MGFRYDIQGLRALAVLLVFIFHLNSSWLTGGFVGVDIFFVISGFLVSSIILYKKEKGTFGFIDFYIGRIKRIVPVFLLLLVFVGIVGAWVYLSGDIQSLRKNMFHAAIFNSNNYLASLDNYFGASSQENPLLHTWTLSIEMQFYFLLPLFLILVNRKYIVPVSLFIIITLFGYSFYNSTFLNNQSAMYFSLIARIPEFLIGTVFAIKAKEIKILIGNRQSIVSILSLIGIVLCGVFYTEYFNFPGLWVILPCVFTGIILITTESKVNAFFSNKLLVHIGELSYSIYLWHWAIMAFVRYYFVRIDFMWYEVLFIIVLTYTLSWLSYTFVENIFRTYDNKKFFLRFGGIIGGLGIVVFGMPRLNNYLSPIPMIYSKPTFGLDSHGPTFLEIGVYGALEGKSFPSICLIGDSHALAYKGFLDEIGKMNDFSFSSITNDRVPTFKGIRKEEFQTERLYDQYKRLSIETDSILKRSNLIIICSIWAYDFPSNESALENLIKGLRHNQRVLLLGDYPVFDINPLRINRSIVQNNHYGGNRKYISKEQEYINQLLNKYPDKLYKIEFDFNKDKDLPFINDTIAYYDDGHWNIYGSRKLGRIHSEEFIDFLKKNNIQF</sequence>
<accession>A0AAJ4W714</accession>
<evidence type="ECO:0000259" key="3">
    <source>
        <dbReference type="Pfam" id="PF19040"/>
    </source>
</evidence>
<dbReference type="InterPro" id="IPR002656">
    <property type="entry name" value="Acyl_transf_3_dom"/>
</dbReference>
<feature type="transmembrane region" description="Helical" evidence="1">
    <location>
        <begin position="306"/>
        <end position="328"/>
    </location>
</feature>
<feature type="transmembrane region" description="Helical" evidence="1">
    <location>
        <begin position="244"/>
        <end position="262"/>
    </location>
</feature>
<dbReference type="PANTHER" id="PTHR23028">
    <property type="entry name" value="ACETYLTRANSFERASE"/>
    <property type="match status" value="1"/>
</dbReference>
<keyword evidence="5" id="KW-1185">Reference proteome</keyword>
<name>A0AAJ4W714_MYRPR</name>